<sequence length="492" mass="54865">MSENGVNGTVKNEDHELVSEVLRMEWNTTARETRYHEKVLKQLLPIARSEQGRSLLIQNPVVFEHFATILKDQQAPFDPCAILAVRLVRSVIARSSECRCLVEKTDILGSIFKLIKNKPKLSTSEDGGGEDESNNFGSSSKMLRRIKSGYEQTVQKHNTGQNSTPQSISQYKRDEGLLWLDFFTYATQFLVNFVTKDDLAASQVWNELFPEAFVGLLKCKNGATELAAVALLHNCVAADTTRIKAVLIDLKLDSEYSSALFPVILSDTEEEDLTSEPESKRAKTEAEPATEMSAWVPRFFMQLMISSTAQNAFSAIASSSLPRELRTVFDSTLTKNHSSFMRLLAISLKHLHLTSKTDGVVVLPAPQIMFLFEMFIIMSTRVTQYLNDIQSNEHELSVLGATADCIRLILSGIGIEIKLTDRKQLSLLILNTTVQLILTLSAHSTQSLILPTQASLCLLYKSISLNDTNQELVHICSSTALQLPRLRAQLLP</sequence>
<reference evidence="1" key="1">
    <citation type="submission" date="2021-01" db="EMBL/GenBank/DDBJ databases">
        <authorList>
            <person name="Corre E."/>
            <person name="Pelletier E."/>
            <person name="Niang G."/>
            <person name="Scheremetjew M."/>
            <person name="Finn R."/>
            <person name="Kale V."/>
            <person name="Holt S."/>
            <person name="Cochrane G."/>
            <person name="Meng A."/>
            <person name="Brown T."/>
            <person name="Cohen L."/>
        </authorList>
    </citation>
    <scope>NUCLEOTIDE SEQUENCE</scope>
    <source>
        <strain evidence="1">CCMP3278</strain>
    </source>
</reference>
<proteinExistence type="predicted"/>
<dbReference type="EMBL" id="HBFP01012355">
    <property type="protein sequence ID" value="CAD8824545.1"/>
    <property type="molecule type" value="Transcribed_RNA"/>
</dbReference>
<dbReference type="AlphaFoldDB" id="A0A7S0ZKB8"/>
<protein>
    <submittedName>
        <fullName evidence="1">Uncharacterized protein</fullName>
    </submittedName>
</protein>
<organism evidence="1">
    <name type="scientific">Timspurckia oligopyrenoides</name>
    <dbReference type="NCBI Taxonomy" id="708627"/>
    <lineage>
        <taxon>Eukaryota</taxon>
        <taxon>Rhodophyta</taxon>
        <taxon>Bangiophyceae</taxon>
        <taxon>Porphyridiales</taxon>
        <taxon>Porphyridiaceae</taxon>
        <taxon>Timspurckia</taxon>
    </lineage>
</organism>
<name>A0A7S0ZKB8_9RHOD</name>
<gene>
    <name evidence="1" type="ORF">TOLI1172_LOCUS8944</name>
</gene>
<evidence type="ECO:0000313" key="1">
    <source>
        <dbReference type="EMBL" id="CAD8824545.1"/>
    </source>
</evidence>
<accession>A0A7S0ZKB8</accession>